<name>A0A511FLA3_9PROT</name>
<gene>
    <name evidence="1" type="ORF">ATR01nite_10670</name>
</gene>
<evidence type="ECO:0000313" key="2">
    <source>
        <dbReference type="Proteomes" id="UP000321800"/>
    </source>
</evidence>
<evidence type="ECO:0000313" key="1">
    <source>
        <dbReference type="EMBL" id="GEL49992.1"/>
    </source>
</evidence>
<organism evidence="1 2">
    <name type="scientific">Acetobacter tropicalis</name>
    <dbReference type="NCBI Taxonomy" id="104102"/>
    <lineage>
        <taxon>Bacteria</taxon>
        <taxon>Pseudomonadati</taxon>
        <taxon>Pseudomonadota</taxon>
        <taxon>Alphaproteobacteria</taxon>
        <taxon>Acetobacterales</taxon>
        <taxon>Acetobacteraceae</taxon>
        <taxon>Acetobacter</taxon>
    </lineage>
</organism>
<protein>
    <submittedName>
        <fullName evidence="1">Uncharacterized protein</fullName>
    </submittedName>
</protein>
<sequence>MFSKGNGSKGFSEDPVKENELLSRLILSGFGCRDIFSLVSHSEEVKGLVRSLEIVFGTFLQGNKDGDGELGESSGRIFDEIA</sequence>
<comment type="caution">
    <text evidence="1">The sequence shown here is derived from an EMBL/GenBank/DDBJ whole genome shotgun (WGS) entry which is preliminary data.</text>
</comment>
<reference evidence="1 2" key="1">
    <citation type="submission" date="2019-07" db="EMBL/GenBank/DDBJ databases">
        <title>Whole genome shotgun sequence of Acetobacter tropicalis NBRC 16470.</title>
        <authorList>
            <person name="Hosoyama A."/>
            <person name="Uohara A."/>
            <person name="Ohji S."/>
            <person name="Ichikawa N."/>
        </authorList>
    </citation>
    <scope>NUCLEOTIDE SEQUENCE [LARGE SCALE GENOMIC DNA]</scope>
    <source>
        <strain evidence="1 2">NBRC 16470</strain>
    </source>
</reference>
<accession>A0A511FLA3</accession>
<proteinExistence type="predicted"/>
<dbReference type="AlphaFoldDB" id="A0A511FLA3"/>
<dbReference type="Proteomes" id="UP000321800">
    <property type="component" value="Unassembled WGS sequence"/>
</dbReference>
<dbReference type="EMBL" id="BJVR01000006">
    <property type="protein sequence ID" value="GEL49992.1"/>
    <property type="molecule type" value="Genomic_DNA"/>
</dbReference>